<name>A0A1G1W1A8_9BACT</name>
<dbReference type="Proteomes" id="UP000176723">
    <property type="component" value="Unassembled WGS sequence"/>
</dbReference>
<evidence type="ECO:0000313" key="1">
    <source>
        <dbReference type="EMBL" id="OGY21459.1"/>
    </source>
</evidence>
<gene>
    <name evidence="1" type="ORF">A3A65_00375</name>
</gene>
<organism evidence="1 2">
    <name type="scientific">Candidatus Chisholmbacteria bacterium RIFCSPLOWO2_01_FULL_49_14</name>
    <dbReference type="NCBI Taxonomy" id="1797593"/>
    <lineage>
        <taxon>Bacteria</taxon>
        <taxon>Candidatus Chisholmiibacteriota</taxon>
    </lineage>
</organism>
<protein>
    <submittedName>
        <fullName evidence="1">Uncharacterized protein</fullName>
    </submittedName>
</protein>
<dbReference type="EMBL" id="MHCL01000011">
    <property type="protein sequence ID" value="OGY21459.1"/>
    <property type="molecule type" value="Genomic_DNA"/>
</dbReference>
<dbReference type="AlphaFoldDB" id="A0A1G1W1A8"/>
<proteinExistence type="predicted"/>
<accession>A0A1G1W1A8</accession>
<reference evidence="1 2" key="1">
    <citation type="journal article" date="2016" name="Nat. Commun.">
        <title>Thousands of microbial genomes shed light on interconnected biogeochemical processes in an aquifer system.</title>
        <authorList>
            <person name="Anantharaman K."/>
            <person name="Brown C.T."/>
            <person name="Hug L.A."/>
            <person name="Sharon I."/>
            <person name="Castelle C.J."/>
            <person name="Probst A.J."/>
            <person name="Thomas B.C."/>
            <person name="Singh A."/>
            <person name="Wilkins M.J."/>
            <person name="Karaoz U."/>
            <person name="Brodie E.L."/>
            <person name="Williams K.H."/>
            <person name="Hubbard S.S."/>
            <person name="Banfield J.F."/>
        </authorList>
    </citation>
    <scope>NUCLEOTIDE SEQUENCE [LARGE SCALE GENOMIC DNA]</scope>
</reference>
<comment type="caution">
    <text evidence="1">The sequence shown here is derived from an EMBL/GenBank/DDBJ whole genome shotgun (WGS) entry which is preliminary data.</text>
</comment>
<sequence length="82" mass="9708">MYQTIAEKIDVLGIFRDASFTPKKFKWNHRDYTIDEVTSVHERRDGGRLMRRYAVLSGGNLFLLEHDCGQETWTLEQIWMEG</sequence>
<evidence type="ECO:0000313" key="2">
    <source>
        <dbReference type="Proteomes" id="UP000176723"/>
    </source>
</evidence>
<dbReference type="STRING" id="1797593.A3A65_00375"/>